<dbReference type="GO" id="GO:0035438">
    <property type="term" value="F:cyclic-di-GMP binding"/>
    <property type="evidence" value="ECO:0007669"/>
    <property type="project" value="InterPro"/>
</dbReference>
<reference evidence="5" key="1">
    <citation type="submission" date="2018-09" db="EMBL/GenBank/DDBJ databases">
        <title>Nocardia yunnanensis sp. nov., an actinomycete isolated from a soil sample.</title>
        <authorList>
            <person name="Zhang J."/>
        </authorList>
    </citation>
    <scope>NUCLEOTIDE SEQUENCE [LARGE SCALE GENOMIC DNA]</scope>
    <source>
        <strain evidence="5">21-3</strain>
    </source>
</reference>
<reference evidence="2 4" key="3">
    <citation type="submission" date="2019-01" db="EMBL/GenBank/DDBJ databases">
        <title>Complete genome sequence of Erythrobacter flavus KJ5.</title>
        <authorList>
            <person name="Kanesaki Y."/>
            <person name="Brotosudarmo T."/>
            <person name="Moriuchi R."/>
            <person name="Awai K."/>
        </authorList>
    </citation>
    <scope>NUCLEOTIDE SEQUENCE [LARGE SCALE GENOMIC DNA]</scope>
    <source>
        <strain evidence="2 4">KJ5</strain>
    </source>
</reference>
<evidence type="ECO:0000259" key="1">
    <source>
        <dbReference type="Pfam" id="PF07238"/>
    </source>
</evidence>
<evidence type="ECO:0000313" key="2">
    <source>
        <dbReference type="EMBL" id="BBI21765.1"/>
    </source>
</evidence>
<dbReference type="EMBL" id="CP032228">
    <property type="protein sequence ID" value="QFI64469.1"/>
    <property type="molecule type" value="Genomic_DNA"/>
</dbReference>
<reference evidence="3" key="2">
    <citation type="submission" date="2018-09" db="EMBL/GenBank/DDBJ databases">
        <authorList>
            <person name="Zhang J."/>
        </authorList>
    </citation>
    <scope>NUCLEOTIDE SEQUENCE</scope>
    <source>
        <strain evidence="3">21-3</strain>
    </source>
</reference>
<feature type="domain" description="PilZ" evidence="1">
    <location>
        <begin position="15"/>
        <end position="89"/>
    </location>
</feature>
<accession>A0A3T1CL70</accession>
<dbReference type="SUPFAM" id="SSF141371">
    <property type="entry name" value="PilZ domain-like"/>
    <property type="match status" value="2"/>
</dbReference>
<evidence type="ECO:0000313" key="3">
    <source>
        <dbReference type="EMBL" id="QFI64469.1"/>
    </source>
</evidence>
<name>A0A3T1CL70_9SPHN</name>
<keyword evidence="4" id="KW-1185">Reference proteome</keyword>
<dbReference type="Pfam" id="PF07238">
    <property type="entry name" value="PilZ"/>
    <property type="match status" value="1"/>
</dbReference>
<dbReference type="AlphaFoldDB" id="A0A3T1CL70"/>
<dbReference type="Proteomes" id="UP000290057">
    <property type="component" value="Chromosome"/>
</dbReference>
<gene>
    <name evidence="3" type="ORF">D0Y83_15280</name>
    <name evidence="2" type="ORF">EKJ_26120</name>
</gene>
<dbReference type="GeneID" id="69698687"/>
<dbReference type="InterPro" id="IPR009875">
    <property type="entry name" value="PilZ_domain"/>
</dbReference>
<evidence type="ECO:0000313" key="4">
    <source>
        <dbReference type="Proteomes" id="UP000290057"/>
    </source>
</evidence>
<dbReference type="EMBL" id="AP019389">
    <property type="protein sequence ID" value="BBI21765.1"/>
    <property type="molecule type" value="Genomic_DNA"/>
</dbReference>
<organism evidence="2 4">
    <name type="scientific">Qipengyuania flava</name>
    <dbReference type="NCBI Taxonomy" id="192812"/>
    <lineage>
        <taxon>Bacteria</taxon>
        <taxon>Pseudomonadati</taxon>
        <taxon>Pseudomonadota</taxon>
        <taxon>Alphaproteobacteria</taxon>
        <taxon>Sphingomonadales</taxon>
        <taxon>Erythrobacteraceae</taxon>
        <taxon>Qipengyuania</taxon>
    </lineage>
</organism>
<dbReference type="Proteomes" id="UP000325385">
    <property type="component" value="Chromosome"/>
</dbReference>
<evidence type="ECO:0000313" key="5">
    <source>
        <dbReference type="Proteomes" id="UP000325385"/>
    </source>
</evidence>
<dbReference type="RefSeq" id="WP_067467928.1">
    <property type="nucleotide sequence ID" value="NZ_AP019389.1"/>
</dbReference>
<proteinExistence type="predicted"/>
<sequence length="191" mass="21319">MERIPQSAPDFDQDRRRVDRAIRTFRAACIEIDGKAFTVTMKDFSRHGCGFDGKVPISRGDTVRYRWGNRPFVVANVMWVDGTRFGLENERPYDPGSERGFPYRAVRIPFEQEAAIYIAGRSIEGSAINIAQKGLCVSVTERVPPGNLSTIEIGGKVFENTTLRWTKGAQAGFALNKPMSIPDLAKFTNDA</sequence>
<protein>
    <recommendedName>
        <fullName evidence="1">PilZ domain-containing protein</fullName>
    </recommendedName>
</protein>